<dbReference type="Gene3D" id="6.10.250.3180">
    <property type="match status" value="1"/>
</dbReference>
<dbReference type="EMBL" id="KN847492">
    <property type="protein sequence ID" value="KIW20904.1"/>
    <property type="molecule type" value="Genomic_DNA"/>
</dbReference>
<dbReference type="Pfam" id="PF06881">
    <property type="entry name" value="Elongin_A"/>
    <property type="match status" value="1"/>
</dbReference>
<reference evidence="2 3" key="1">
    <citation type="submission" date="2015-01" db="EMBL/GenBank/DDBJ databases">
        <title>The Genome Sequence of Exophiala spinifera CBS89968.</title>
        <authorList>
            <consortium name="The Broad Institute Genomics Platform"/>
            <person name="Cuomo C."/>
            <person name="de Hoog S."/>
            <person name="Gorbushina A."/>
            <person name="Stielow B."/>
            <person name="Teixiera M."/>
            <person name="Abouelleil A."/>
            <person name="Chapman S.B."/>
            <person name="Priest M."/>
            <person name="Young S.K."/>
            <person name="Wortman J."/>
            <person name="Nusbaum C."/>
            <person name="Birren B."/>
        </authorList>
    </citation>
    <scope>NUCLEOTIDE SEQUENCE [LARGE SCALE GENOMIC DNA]</scope>
    <source>
        <strain evidence="2 3">CBS 89968</strain>
    </source>
</reference>
<evidence type="ECO:0000313" key="2">
    <source>
        <dbReference type="EMBL" id="KIW20904.1"/>
    </source>
</evidence>
<name>A0A0D2CBK4_9EURO</name>
<dbReference type="InterPro" id="IPR010684">
    <property type="entry name" value="RNA_pol_II_trans_fac_SIII_A"/>
</dbReference>
<evidence type="ECO:0000256" key="1">
    <source>
        <dbReference type="SAM" id="MobiDB-lite"/>
    </source>
</evidence>
<dbReference type="GO" id="GO:0006368">
    <property type="term" value="P:transcription elongation by RNA polymerase II"/>
    <property type="evidence" value="ECO:0007669"/>
    <property type="project" value="InterPro"/>
</dbReference>
<dbReference type="PANTHER" id="PTHR15141">
    <property type="entry name" value="TRANSCRIPTION ELONGATION FACTOR B POLYPEPTIDE 3"/>
    <property type="match status" value="1"/>
</dbReference>
<dbReference type="PANTHER" id="PTHR15141:SF76">
    <property type="entry name" value="TRANSCRIPTION ELONGATION FACTOR B POLYPEPTIDE 3"/>
    <property type="match status" value="1"/>
</dbReference>
<dbReference type="InterPro" id="IPR051870">
    <property type="entry name" value="Elongin-A_domain"/>
</dbReference>
<gene>
    <name evidence="2" type="ORF">PV08_01483</name>
</gene>
<dbReference type="Proteomes" id="UP000053328">
    <property type="component" value="Unassembled WGS sequence"/>
</dbReference>
<feature type="compositionally biased region" description="Low complexity" evidence="1">
    <location>
        <begin position="221"/>
        <end position="247"/>
    </location>
</feature>
<feature type="region of interest" description="Disordered" evidence="1">
    <location>
        <begin position="173"/>
        <end position="194"/>
    </location>
</feature>
<dbReference type="RefSeq" id="XP_016241120.1">
    <property type="nucleotide sequence ID" value="XM_016375844.1"/>
</dbReference>
<dbReference type="OrthoDB" id="21513at2759"/>
<accession>A0A0D2CBK4</accession>
<dbReference type="GO" id="GO:0070449">
    <property type="term" value="C:elongin complex"/>
    <property type="evidence" value="ECO:0007669"/>
    <property type="project" value="InterPro"/>
</dbReference>
<feature type="region of interest" description="Disordered" evidence="1">
    <location>
        <begin position="276"/>
        <end position="372"/>
    </location>
</feature>
<dbReference type="STRING" id="91928.A0A0D2CBK4"/>
<sequence length="372" mass="41735">MPADSLLDICIRACAKRRAFLPSVGDLPYELVRPILAKIESPEHLHQIEQASPQIVGEDAELWLNFIKRDIPDWHLKPHQPANPKNWYKVYRKLQADNQRSRAQTEEDLKAAFANIQSEKERNTTIIAKRQHLPLQTPSRKAVIHWNYISGKTGSKGAHKMTLMEKIRKETRNARISKMKRPTHELQKRATTVKTAPLAFVEDVKRKAEAARPLPPPQSPPTRGAAATTTPTRMSARPTAPRTSRPPMHAPKPKVQPLHQSYDLTADREARLRALKLGGPRPTPPTPASAPTVQQRAPGGGGLTANFLEDSDDEDDRRVQQPRRGLKANHDDRRPPSTNAVADRPPQGQTLKRKQPPSMFMSTSKRVARPIG</sequence>
<feature type="region of interest" description="Disordered" evidence="1">
    <location>
        <begin position="207"/>
        <end position="260"/>
    </location>
</feature>
<evidence type="ECO:0008006" key="4">
    <source>
        <dbReference type="Google" id="ProtNLM"/>
    </source>
</evidence>
<organism evidence="2 3">
    <name type="scientific">Exophiala spinifera</name>
    <dbReference type="NCBI Taxonomy" id="91928"/>
    <lineage>
        <taxon>Eukaryota</taxon>
        <taxon>Fungi</taxon>
        <taxon>Dikarya</taxon>
        <taxon>Ascomycota</taxon>
        <taxon>Pezizomycotina</taxon>
        <taxon>Eurotiomycetes</taxon>
        <taxon>Chaetothyriomycetidae</taxon>
        <taxon>Chaetothyriales</taxon>
        <taxon>Herpotrichiellaceae</taxon>
        <taxon>Exophiala</taxon>
    </lineage>
</organism>
<dbReference type="AlphaFoldDB" id="A0A0D2CBK4"/>
<dbReference type="VEuPathDB" id="FungiDB:PV08_01483"/>
<dbReference type="GeneID" id="27328566"/>
<proteinExistence type="predicted"/>
<evidence type="ECO:0000313" key="3">
    <source>
        <dbReference type="Proteomes" id="UP000053328"/>
    </source>
</evidence>
<protein>
    <recommendedName>
        <fullName evidence="4">Elongin-A</fullName>
    </recommendedName>
</protein>
<dbReference type="HOGENOM" id="CLU_048904_1_1_1"/>
<keyword evidence="3" id="KW-1185">Reference proteome</keyword>